<gene>
    <name evidence="1" type="ORF">FJTKL_10701</name>
</gene>
<organism evidence="1 2">
    <name type="scientific">Diaporthe vaccinii</name>
    <dbReference type="NCBI Taxonomy" id="105482"/>
    <lineage>
        <taxon>Eukaryota</taxon>
        <taxon>Fungi</taxon>
        <taxon>Dikarya</taxon>
        <taxon>Ascomycota</taxon>
        <taxon>Pezizomycotina</taxon>
        <taxon>Sordariomycetes</taxon>
        <taxon>Sordariomycetidae</taxon>
        <taxon>Diaporthales</taxon>
        <taxon>Diaporthaceae</taxon>
        <taxon>Diaporthe</taxon>
        <taxon>Diaporthe eres species complex</taxon>
    </lineage>
</organism>
<dbReference type="EMBL" id="JBAWTH010000004">
    <property type="protein sequence ID" value="KAL2292018.1"/>
    <property type="molecule type" value="Genomic_DNA"/>
</dbReference>
<protein>
    <submittedName>
        <fullName evidence="1">Uncharacterized protein</fullName>
    </submittedName>
</protein>
<evidence type="ECO:0000313" key="1">
    <source>
        <dbReference type="EMBL" id="KAL2292018.1"/>
    </source>
</evidence>
<reference evidence="1 2" key="1">
    <citation type="submission" date="2024-03" db="EMBL/GenBank/DDBJ databases">
        <title>A high-quality draft genome sequence of Diaporthe vaccinii, a causative agent of upright dieback and viscid rot disease in cranberry plants.</title>
        <authorList>
            <person name="Sarrasin M."/>
            <person name="Lang B.F."/>
            <person name="Burger G."/>
        </authorList>
    </citation>
    <scope>NUCLEOTIDE SEQUENCE [LARGE SCALE GENOMIC DNA]</scope>
    <source>
        <strain evidence="1 2">IS7</strain>
    </source>
</reference>
<proteinExistence type="predicted"/>
<sequence length="335" mass="35885">MGSQHRPSWLGVARGIATHRRAHTDKGLQLIPPASQPTVPRAPMSMVRTCSNKYTRDRLDFVRPQLVTVIILITFLKLHRSFHLVANDDAVPARGAPVLAVLGRAITAVITIAAAGPTAVETNALALASDAVALARAVGAVGPRGAVSGHAAVGAGAVGAVRQGRAAGRHGRLGQGAEVCGDVLGIVGVVLEACRAEALREVVDGLVRVFLVQDVLVSSGRPFGTSTVREARDERWDFSRLDEEWWRDEDEDEWCLELLEDLEEEWWDEDEDEDLDLGTSKMFSSRPVVGSLVEASLGLVLVLGQGELSDVVVPRTEKVDSLDASGNAEGERQLC</sequence>
<keyword evidence="2" id="KW-1185">Reference proteome</keyword>
<accession>A0ABR4FBF7</accession>
<name>A0ABR4FBF7_9PEZI</name>
<evidence type="ECO:0000313" key="2">
    <source>
        <dbReference type="Proteomes" id="UP001600888"/>
    </source>
</evidence>
<dbReference type="Proteomes" id="UP001600888">
    <property type="component" value="Unassembled WGS sequence"/>
</dbReference>
<comment type="caution">
    <text evidence="1">The sequence shown here is derived from an EMBL/GenBank/DDBJ whole genome shotgun (WGS) entry which is preliminary data.</text>
</comment>